<name>A0ABV4ARN3_9GAMM</name>
<feature type="transmembrane region" description="Helical" evidence="1">
    <location>
        <begin position="142"/>
        <end position="159"/>
    </location>
</feature>
<evidence type="ECO:0000313" key="3">
    <source>
        <dbReference type="Proteomes" id="UP001562159"/>
    </source>
</evidence>
<feature type="transmembrane region" description="Helical" evidence="1">
    <location>
        <begin position="38"/>
        <end position="59"/>
    </location>
</feature>
<evidence type="ECO:0000256" key="1">
    <source>
        <dbReference type="SAM" id="Phobius"/>
    </source>
</evidence>
<feature type="transmembrane region" description="Helical" evidence="1">
    <location>
        <begin position="103"/>
        <end position="122"/>
    </location>
</feature>
<feature type="transmembrane region" description="Helical" evidence="1">
    <location>
        <begin position="12"/>
        <end position="32"/>
    </location>
</feature>
<keyword evidence="1" id="KW-0812">Transmembrane</keyword>
<dbReference type="Proteomes" id="UP001562159">
    <property type="component" value="Unassembled WGS sequence"/>
</dbReference>
<evidence type="ECO:0008006" key="4">
    <source>
        <dbReference type="Google" id="ProtNLM"/>
    </source>
</evidence>
<proteinExistence type="predicted"/>
<keyword evidence="1" id="KW-0472">Membrane</keyword>
<feature type="transmembrane region" description="Helical" evidence="1">
    <location>
        <begin position="71"/>
        <end position="91"/>
    </location>
</feature>
<accession>A0ABV4ARN3</accession>
<dbReference type="EMBL" id="JBGBPY010000001">
    <property type="protein sequence ID" value="MEY2182967.1"/>
    <property type="molecule type" value="Genomic_DNA"/>
</dbReference>
<evidence type="ECO:0000313" key="2">
    <source>
        <dbReference type="EMBL" id="MEY2182967.1"/>
    </source>
</evidence>
<organism evidence="2 3">
    <name type="scientific">Rhodanobacter humi</name>
    <dbReference type="NCBI Taxonomy" id="1888173"/>
    <lineage>
        <taxon>Bacteria</taxon>
        <taxon>Pseudomonadati</taxon>
        <taxon>Pseudomonadota</taxon>
        <taxon>Gammaproteobacteria</taxon>
        <taxon>Lysobacterales</taxon>
        <taxon>Rhodanobacteraceae</taxon>
        <taxon>Rhodanobacter</taxon>
    </lineage>
</organism>
<reference evidence="2 3" key="1">
    <citation type="submission" date="2024-07" db="EMBL/GenBank/DDBJ databases">
        <title>Molecular mechanisms and environmental adaptations of flagellar loss and biofilm growth of Rhodanobacter under environmental stress.</title>
        <authorList>
            <person name="Chen M."/>
        </authorList>
    </citation>
    <scope>NUCLEOTIDE SEQUENCE [LARGE SCALE GENOMIC DNA]</scope>
    <source>
        <strain evidence="2 3">RS22</strain>
    </source>
</reference>
<keyword evidence="1" id="KW-1133">Transmembrane helix</keyword>
<gene>
    <name evidence="2" type="ORF">AB7878_11105</name>
</gene>
<sequence>MNNKRYERQVMLSMAIYMVVLFAANPLLHATRSLSLKALLALVPVLPVLYVIALMWRRIRDSDELEQRTNLVALGVAAALVSALSLVGGFLSAGGVVQLKGDVLIWVFPVLMVGYGGAYKWVSRRYGVDSVCAEDGSAWVPWYFAGIGLSMLVFGLYLWHQNRPGSAVVMFAAALFFIAMGTWVWRRRVRARRLAEHGGA</sequence>
<comment type="caution">
    <text evidence="2">The sequence shown here is derived from an EMBL/GenBank/DDBJ whole genome shotgun (WGS) entry which is preliminary data.</text>
</comment>
<protein>
    <recommendedName>
        <fullName evidence="4">DUF1453 domain-containing protein</fullName>
    </recommendedName>
</protein>
<keyword evidence="3" id="KW-1185">Reference proteome</keyword>
<feature type="transmembrane region" description="Helical" evidence="1">
    <location>
        <begin position="165"/>
        <end position="185"/>
    </location>
</feature>